<name>I7CIH4_MYCHA</name>
<keyword evidence="2" id="KW-1185">Reference proteome</keyword>
<dbReference type="EMBL" id="CP003731">
    <property type="protein sequence ID" value="AFO51659.1"/>
    <property type="molecule type" value="Genomic_DNA"/>
</dbReference>
<organism evidence="1 2">
    <name type="scientific">Mycoplasma haematolamae (strain Purdue)</name>
    <dbReference type="NCBI Taxonomy" id="1212765"/>
    <lineage>
        <taxon>Bacteria</taxon>
        <taxon>Bacillati</taxon>
        <taxon>Mycoplasmatota</taxon>
        <taxon>Mollicutes</taxon>
        <taxon>Mycoplasmataceae</taxon>
        <taxon>Mycoplasma</taxon>
    </lineage>
</organism>
<dbReference type="AlphaFoldDB" id="I7CIH4"/>
<proteinExistence type="predicted"/>
<protein>
    <submittedName>
        <fullName evidence="1">Uncharacterized protein</fullName>
    </submittedName>
</protein>
<gene>
    <name evidence="1" type="ordered locus">MHLP_00395</name>
</gene>
<sequence>MYVCWRGNSRHRSLWATYCSRGGPSVVYQEKTKYCNKKDSGASGHCIFIGPITGFFEGDGAYYQNGTHGDTTLLNTRGLDVADTIKDPMNKVFDQYPDLKQWIKKYIDDHKHCQFQVKSGGIEYTMTCSHSS</sequence>
<evidence type="ECO:0000313" key="1">
    <source>
        <dbReference type="EMBL" id="AFO51659.1"/>
    </source>
</evidence>
<dbReference type="Proteomes" id="UP000006502">
    <property type="component" value="Chromosome"/>
</dbReference>
<evidence type="ECO:0000313" key="2">
    <source>
        <dbReference type="Proteomes" id="UP000006502"/>
    </source>
</evidence>
<accession>I7CIH4</accession>
<dbReference type="KEGG" id="mhl:MHLP_00395"/>
<dbReference type="PATRIC" id="fig|1212765.3.peg.90"/>
<dbReference type="HOGENOM" id="CLU_147348_1_0_14"/>
<reference evidence="2" key="2">
    <citation type="submission" date="2012-07" db="EMBL/GenBank/DDBJ databases">
        <title>Complete genome sequence of 'Candidatus Mycoplasma haemolamae'.</title>
        <authorList>
            <person name="Guimaraes A.M.S."/>
            <person name="Toth B."/>
            <person name="Santos A.P."/>
            <person name="Nascimento N.C."/>
            <person name="Sojka J.E."/>
            <person name="Messick J.B."/>
        </authorList>
    </citation>
    <scope>NUCLEOTIDE SEQUENCE [LARGE SCALE GENOMIC DNA]</scope>
    <source>
        <strain evidence="2">Purdue</strain>
    </source>
</reference>
<reference evidence="1 2" key="1">
    <citation type="journal article" date="2012" name="J. Bacteriol.">
        <title>Genome Sequence of "Candidatus Mycoplasma haemolamae" Strain Purdue, a Red Blood Cell Pathogen of Alpacas (Vicugna pacos) and Llamas (Lama glama).</title>
        <authorList>
            <person name="Guimaraes A.M."/>
            <person name="Toth B."/>
            <person name="Santos A.P."/>
            <person name="do Nascimento N.C."/>
            <person name="Kritchevsky J.E."/>
            <person name="Messick J.B."/>
        </authorList>
    </citation>
    <scope>NUCLEOTIDE SEQUENCE [LARGE SCALE GENOMIC DNA]</scope>
    <source>
        <strain evidence="1 2">Purdue</strain>
    </source>
</reference>